<reference evidence="1 2" key="1">
    <citation type="submission" date="2021-06" db="EMBL/GenBank/DDBJ databases">
        <title>A haploid diamondback moth (Plutella xylostella L.) genome assembly resolves 31 chromosomes and identifies a diamide resistance mutation.</title>
        <authorList>
            <person name="Ward C.M."/>
            <person name="Perry K.D."/>
            <person name="Baker G."/>
            <person name="Powis K."/>
            <person name="Heckel D.G."/>
            <person name="Baxter S.W."/>
        </authorList>
    </citation>
    <scope>NUCLEOTIDE SEQUENCE [LARGE SCALE GENOMIC DNA]</scope>
    <source>
        <strain evidence="1 2">LV</strain>
        <tissue evidence="1">Single pupa</tissue>
    </source>
</reference>
<evidence type="ECO:0000313" key="1">
    <source>
        <dbReference type="EMBL" id="KAG7305529.1"/>
    </source>
</evidence>
<organism evidence="1 2">
    <name type="scientific">Plutella xylostella</name>
    <name type="common">Diamondback moth</name>
    <name type="synonym">Plutella maculipennis</name>
    <dbReference type="NCBI Taxonomy" id="51655"/>
    <lineage>
        <taxon>Eukaryota</taxon>
        <taxon>Metazoa</taxon>
        <taxon>Ecdysozoa</taxon>
        <taxon>Arthropoda</taxon>
        <taxon>Hexapoda</taxon>
        <taxon>Insecta</taxon>
        <taxon>Pterygota</taxon>
        <taxon>Neoptera</taxon>
        <taxon>Endopterygota</taxon>
        <taxon>Lepidoptera</taxon>
        <taxon>Glossata</taxon>
        <taxon>Ditrysia</taxon>
        <taxon>Yponomeutoidea</taxon>
        <taxon>Plutellidae</taxon>
        <taxon>Plutella</taxon>
    </lineage>
</organism>
<comment type="caution">
    <text evidence="1">The sequence shown here is derived from an EMBL/GenBank/DDBJ whole genome shotgun (WGS) entry which is preliminary data.</text>
</comment>
<gene>
    <name evidence="1" type="ORF">JYU34_009607</name>
</gene>
<dbReference type="PROSITE" id="PS51257">
    <property type="entry name" value="PROKAR_LIPOPROTEIN"/>
    <property type="match status" value="1"/>
</dbReference>
<dbReference type="EMBL" id="JAHIBW010000013">
    <property type="protein sequence ID" value="KAG7305529.1"/>
    <property type="molecule type" value="Genomic_DNA"/>
</dbReference>
<name>A0ABQ7QK45_PLUXY</name>
<accession>A0ABQ7QK45</accession>
<protein>
    <submittedName>
        <fullName evidence="1">Uncharacterized protein</fullName>
    </submittedName>
</protein>
<proteinExistence type="predicted"/>
<evidence type="ECO:0000313" key="2">
    <source>
        <dbReference type="Proteomes" id="UP000823941"/>
    </source>
</evidence>
<sequence length="115" mass="13456">MPKPRKTMAFHLLHYRSHFHTSPYILISYSIFSCNPTHPSQHSHLCHMHPFLIAYFGCPALSPIQHHRPYGAFIYFAFDLNWHLAITRRAGELFPFHPSRIHSSRHIPVNTSITL</sequence>
<dbReference type="Proteomes" id="UP000823941">
    <property type="component" value="Chromosome 13"/>
</dbReference>
<keyword evidence="2" id="KW-1185">Reference proteome</keyword>